<dbReference type="EMBL" id="JAPUFD010000029">
    <property type="protein sequence ID" value="MDI1493577.1"/>
    <property type="molecule type" value="Genomic_DNA"/>
</dbReference>
<feature type="region of interest" description="Disordered" evidence="1">
    <location>
        <begin position="58"/>
        <end position="88"/>
    </location>
</feature>
<evidence type="ECO:0000256" key="1">
    <source>
        <dbReference type="SAM" id="MobiDB-lite"/>
    </source>
</evidence>
<organism evidence="2 3">
    <name type="scientific">Ramalina farinacea</name>
    <dbReference type="NCBI Taxonomy" id="258253"/>
    <lineage>
        <taxon>Eukaryota</taxon>
        <taxon>Fungi</taxon>
        <taxon>Dikarya</taxon>
        <taxon>Ascomycota</taxon>
        <taxon>Pezizomycotina</taxon>
        <taxon>Lecanoromycetes</taxon>
        <taxon>OSLEUM clade</taxon>
        <taxon>Lecanoromycetidae</taxon>
        <taxon>Lecanorales</taxon>
        <taxon>Lecanorineae</taxon>
        <taxon>Ramalinaceae</taxon>
        <taxon>Ramalina</taxon>
    </lineage>
</organism>
<accession>A0AA43U2G1</accession>
<feature type="region of interest" description="Disordered" evidence="1">
    <location>
        <begin position="1"/>
        <end position="25"/>
    </location>
</feature>
<evidence type="ECO:0000313" key="2">
    <source>
        <dbReference type="EMBL" id="MDI1493577.1"/>
    </source>
</evidence>
<protein>
    <submittedName>
        <fullName evidence="2">Uncharacterized protein</fullName>
    </submittedName>
</protein>
<evidence type="ECO:0000313" key="3">
    <source>
        <dbReference type="Proteomes" id="UP001161017"/>
    </source>
</evidence>
<keyword evidence="3" id="KW-1185">Reference proteome</keyword>
<name>A0AA43U2G1_9LECA</name>
<gene>
    <name evidence="2" type="ORF">OHK93_005368</name>
</gene>
<dbReference type="Proteomes" id="UP001161017">
    <property type="component" value="Unassembled WGS sequence"/>
</dbReference>
<comment type="caution">
    <text evidence="2">The sequence shown here is derived from an EMBL/GenBank/DDBJ whole genome shotgun (WGS) entry which is preliminary data.</text>
</comment>
<proteinExistence type="predicted"/>
<reference evidence="2" key="1">
    <citation type="journal article" date="2023" name="Genome Biol. Evol.">
        <title>First Whole Genome Sequence and Flow Cytometry Genome Size Data for the Lichen-Forming Fungus Ramalina farinacea (Ascomycota).</title>
        <authorList>
            <person name="Llewellyn T."/>
            <person name="Mian S."/>
            <person name="Hill R."/>
            <person name="Leitch I.J."/>
            <person name="Gaya E."/>
        </authorList>
    </citation>
    <scope>NUCLEOTIDE SEQUENCE</scope>
    <source>
        <strain evidence="2">LIQ254RAFAR</strain>
    </source>
</reference>
<sequence>MRATGTAHQKPPFSDDHTPPTPSTASLLQRCDELEQRIKQQFSSGGYSYSASAMESELENIEEMKERLANPGKHPIPSMESLHQSVKSSLRTCKQLEERIVDKASSTGGSEDSVSQDSILPELRHWAATYHLAKVEVYGMRLWNMDTSIKNQAA</sequence>
<dbReference type="AlphaFoldDB" id="A0AA43U2G1"/>